<dbReference type="GO" id="GO:0012505">
    <property type="term" value="C:endomembrane system"/>
    <property type="evidence" value="ECO:0007669"/>
    <property type="project" value="UniProtKB-SubCell"/>
</dbReference>
<feature type="transmembrane region" description="Helical" evidence="5">
    <location>
        <begin position="37"/>
        <end position="54"/>
    </location>
</feature>
<organism evidence="6 7">
    <name type="scientific">Candidatus Woesebacteria bacterium GW2011_GWB1_39_12</name>
    <dbReference type="NCBI Taxonomy" id="1618574"/>
    <lineage>
        <taxon>Bacteria</taxon>
        <taxon>Candidatus Woeseibacteriota</taxon>
    </lineage>
</organism>
<name>A0A0G0MBD0_9BACT</name>
<dbReference type="STRING" id="1618574.UT24_C0005G0063"/>
<evidence type="ECO:0008006" key="8">
    <source>
        <dbReference type="Google" id="ProtNLM"/>
    </source>
</evidence>
<protein>
    <recommendedName>
        <fullName evidence="8">VIT family protein</fullName>
    </recommendedName>
</protein>
<dbReference type="AlphaFoldDB" id="A0A0G0MBD0"/>
<evidence type="ECO:0000313" key="6">
    <source>
        <dbReference type="EMBL" id="KKR01354.1"/>
    </source>
</evidence>
<keyword evidence="4 5" id="KW-0472">Membrane</keyword>
<dbReference type="Pfam" id="PF01988">
    <property type="entry name" value="VIT1"/>
    <property type="match status" value="1"/>
</dbReference>
<proteinExistence type="predicted"/>
<evidence type="ECO:0000256" key="5">
    <source>
        <dbReference type="SAM" id="Phobius"/>
    </source>
</evidence>
<dbReference type="GO" id="GO:0005384">
    <property type="term" value="F:manganese ion transmembrane transporter activity"/>
    <property type="evidence" value="ECO:0007669"/>
    <property type="project" value="InterPro"/>
</dbReference>
<feature type="transmembrane region" description="Helical" evidence="5">
    <location>
        <begin position="117"/>
        <end position="136"/>
    </location>
</feature>
<evidence type="ECO:0000313" key="7">
    <source>
        <dbReference type="Proteomes" id="UP000033881"/>
    </source>
</evidence>
<evidence type="ECO:0000256" key="3">
    <source>
        <dbReference type="ARBA" id="ARBA00022989"/>
    </source>
</evidence>
<dbReference type="Proteomes" id="UP000033881">
    <property type="component" value="Unassembled WGS sequence"/>
</dbReference>
<keyword evidence="3 5" id="KW-1133">Transmembrane helix</keyword>
<evidence type="ECO:0000256" key="2">
    <source>
        <dbReference type="ARBA" id="ARBA00022692"/>
    </source>
</evidence>
<evidence type="ECO:0000256" key="4">
    <source>
        <dbReference type="ARBA" id="ARBA00023136"/>
    </source>
</evidence>
<feature type="transmembrane region" description="Helical" evidence="5">
    <location>
        <begin position="148"/>
        <end position="168"/>
    </location>
</feature>
<reference evidence="6 7" key="1">
    <citation type="journal article" date="2015" name="Nature">
        <title>rRNA introns, odd ribosomes, and small enigmatic genomes across a large radiation of phyla.</title>
        <authorList>
            <person name="Brown C.T."/>
            <person name="Hug L.A."/>
            <person name="Thomas B.C."/>
            <person name="Sharon I."/>
            <person name="Castelle C.J."/>
            <person name="Singh A."/>
            <person name="Wilkins M.J."/>
            <person name="Williams K.H."/>
            <person name="Banfield J.F."/>
        </authorList>
    </citation>
    <scope>NUCLEOTIDE SEQUENCE [LARGE SCALE GENOMIC DNA]</scope>
</reference>
<accession>A0A0G0MBD0</accession>
<gene>
    <name evidence="6" type="ORF">UT24_C0005G0063</name>
</gene>
<feature type="transmembrane region" description="Helical" evidence="5">
    <location>
        <begin position="92"/>
        <end position="111"/>
    </location>
</feature>
<comment type="caution">
    <text evidence="6">The sequence shown here is derived from an EMBL/GenBank/DDBJ whole genome shotgun (WGS) entry which is preliminary data.</text>
</comment>
<comment type="subcellular location">
    <subcellularLocation>
        <location evidence="1">Endomembrane system</location>
        <topology evidence="1">Multi-pass membrane protein</topology>
    </subcellularLocation>
</comment>
<sequence>MLEKVLHARGSYLRDAVFSASDGVITTFAVVAGSTGAALGANVVIILGFANLLADGFSMASGTYLGVKSEIEFEKAEGDKHASEASPFKQGLVTFLSFNFAGLIPLFPYILNIRPRFYTSLFLVFFAMFVIGAIKGKYTRKSRVRSGVEMLLIGGFAAFVAYGVGFLIDRYMI</sequence>
<dbReference type="PANTHER" id="PTHR31851">
    <property type="entry name" value="FE(2+)/MN(2+) TRANSPORTER PCL1"/>
    <property type="match status" value="1"/>
</dbReference>
<dbReference type="GO" id="GO:0030026">
    <property type="term" value="P:intracellular manganese ion homeostasis"/>
    <property type="evidence" value="ECO:0007669"/>
    <property type="project" value="InterPro"/>
</dbReference>
<dbReference type="EMBL" id="LBWB01000005">
    <property type="protein sequence ID" value="KKR01354.1"/>
    <property type="molecule type" value="Genomic_DNA"/>
</dbReference>
<evidence type="ECO:0000256" key="1">
    <source>
        <dbReference type="ARBA" id="ARBA00004127"/>
    </source>
</evidence>
<keyword evidence="2 5" id="KW-0812">Transmembrane</keyword>
<dbReference type="InterPro" id="IPR008217">
    <property type="entry name" value="Ccc1_fam"/>
</dbReference>